<comment type="caution">
    <text evidence="10">The sequence shown here is derived from an EMBL/GenBank/DDBJ whole genome shotgun (WGS) entry which is preliminary data.</text>
</comment>
<dbReference type="GO" id="GO:0043952">
    <property type="term" value="P:protein transport by the Sec complex"/>
    <property type="evidence" value="ECO:0007669"/>
    <property type="project" value="UniProtKB-UniRule"/>
</dbReference>
<feature type="transmembrane region" description="Helical" evidence="9">
    <location>
        <begin position="26"/>
        <end position="50"/>
    </location>
</feature>
<dbReference type="GO" id="GO:0065002">
    <property type="term" value="P:intracellular protein transmembrane transport"/>
    <property type="evidence" value="ECO:0007669"/>
    <property type="project" value="UniProtKB-UniRule"/>
</dbReference>
<dbReference type="Proteomes" id="UP000177697">
    <property type="component" value="Unassembled WGS sequence"/>
</dbReference>
<evidence type="ECO:0000256" key="7">
    <source>
        <dbReference type="ARBA" id="ARBA00023010"/>
    </source>
</evidence>
<keyword evidence="3 9" id="KW-1003">Cell membrane</keyword>
<comment type="subunit">
    <text evidence="9">Component of the Sec protein translocase complex. Heterotrimer consisting of SecY, SecE and SecG subunits. The heterotrimers can form oligomers, although 1 heterotrimer is thought to be able to translocate proteins. Interacts with the ribosome. Interacts with SecDF, and other proteins may be involved. Interacts with SecA.</text>
</comment>
<dbReference type="GO" id="GO:0009306">
    <property type="term" value="P:protein secretion"/>
    <property type="evidence" value="ECO:0007669"/>
    <property type="project" value="UniProtKB-UniRule"/>
</dbReference>
<dbReference type="EMBL" id="MHWW01000002">
    <property type="protein sequence ID" value="OHB16391.1"/>
    <property type="molecule type" value="Genomic_DNA"/>
</dbReference>
<keyword evidence="7 9" id="KW-0811">Translocation</keyword>
<accession>A0A1G2V430</accession>
<name>A0A1G2V430_9BACT</name>
<gene>
    <name evidence="9" type="primary">secE</name>
    <name evidence="10" type="ORF">A2431_01690</name>
</gene>
<evidence type="ECO:0000313" key="10">
    <source>
        <dbReference type="EMBL" id="OHB16391.1"/>
    </source>
</evidence>
<evidence type="ECO:0000256" key="8">
    <source>
        <dbReference type="ARBA" id="ARBA00023136"/>
    </source>
</evidence>
<dbReference type="AlphaFoldDB" id="A0A1G2V430"/>
<evidence type="ECO:0000256" key="4">
    <source>
        <dbReference type="ARBA" id="ARBA00022692"/>
    </source>
</evidence>
<comment type="similarity">
    <text evidence="9">Belongs to the SecE/SEC61-gamma family.</text>
</comment>
<reference evidence="10 11" key="1">
    <citation type="journal article" date="2016" name="Nat. Commun.">
        <title>Thousands of microbial genomes shed light on interconnected biogeochemical processes in an aquifer system.</title>
        <authorList>
            <person name="Anantharaman K."/>
            <person name="Brown C.T."/>
            <person name="Hug L.A."/>
            <person name="Sharon I."/>
            <person name="Castelle C.J."/>
            <person name="Probst A.J."/>
            <person name="Thomas B.C."/>
            <person name="Singh A."/>
            <person name="Wilkins M.J."/>
            <person name="Karaoz U."/>
            <person name="Brodie E.L."/>
            <person name="Williams K.H."/>
            <person name="Hubbard S.S."/>
            <person name="Banfield J.F."/>
        </authorList>
    </citation>
    <scope>NUCLEOTIDE SEQUENCE [LARGE SCALE GENOMIC DNA]</scope>
</reference>
<dbReference type="GO" id="GO:0005886">
    <property type="term" value="C:plasma membrane"/>
    <property type="evidence" value="ECO:0007669"/>
    <property type="project" value="UniProtKB-SubCell"/>
</dbReference>
<comment type="subcellular location">
    <subcellularLocation>
        <location evidence="9">Cell membrane</location>
        <topology evidence="9">Single-pass membrane protein</topology>
    </subcellularLocation>
    <subcellularLocation>
        <location evidence="1">Membrane</location>
    </subcellularLocation>
</comment>
<dbReference type="InterPro" id="IPR001901">
    <property type="entry name" value="Translocase_SecE/Sec61-g"/>
</dbReference>
<dbReference type="Pfam" id="PF00584">
    <property type="entry name" value="SecE"/>
    <property type="match status" value="1"/>
</dbReference>
<dbReference type="PANTHER" id="PTHR33910">
    <property type="entry name" value="PROTEIN TRANSLOCASE SUBUNIT SECE"/>
    <property type="match status" value="1"/>
</dbReference>
<keyword evidence="8 9" id="KW-0472">Membrane</keyword>
<keyword evidence="2 9" id="KW-0813">Transport</keyword>
<keyword evidence="6 9" id="KW-1133">Transmembrane helix</keyword>
<keyword evidence="5 9" id="KW-0653">Protein transport</keyword>
<dbReference type="GO" id="GO:0008320">
    <property type="term" value="F:protein transmembrane transporter activity"/>
    <property type="evidence" value="ECO:0007669"/>
    <property type="project" value="UniProtKB-UniRule"/>
</dbReference>
<sequence length="58" mass="6743">MSIISYIKETKGEMSHVNWPTKRQSMVFSLVVIIISVLTAFFLGLFDFIFSRILNLFI</sequence>
<comment type="function">
    <text evidence="9">Essential subunit of the Sec protein translocation channel SecYEG. Clamps together the 2 halves of SecY. May contact the channel plug during translocation.</text>
</comment>
<dbReference type="GO" id="GO:0006605">
    <property type="term" value="P:protein targeting"/>
    <property type="evidence" value="ECO:0007669"/>
    <property type="project" value="UniProtKB-UniRule"/>
</dbReference>
<dbReference type="Gene3D" id="1.20.5.1030">
    <property type="entry name" value="Preprotein translocase secy subunit"/>
    <property type="match status" value="1"/>
</dbReference>
<organism evidence="10 11">
    <name type="scientific">Candidatus Zambryskibacteria bacterium RIFOXYC1_FULL_39_10</name>
    <dbReference type="NCBI Taxonomy" id="1802779"/>
    <lineage>
        <taxon>Bacteria</taxon>
        <taxon>Candidatus Zambryskiibacteriota</taxon>
    </lineage>
</organism>
<evidence type="ECO:0000256" key="6">
    <source>
        <dbReference type="ARBA" id="ARBA00022989"/>
    </source>
</evidence>
<keyword evidence="4 9" id="KW-0812">Transmembrane</keyword>
<evidence type="ECO:0000313" key="11">
    <source>
        <dbReference type="Proteomes" id="UP000177697"/>
    </source>
</evidence>
<dbReference type="PANTHER" id="PTHR33910:SF1">
    <property type="entry name" value="PROTEIN TRANSLOCASE SUBUNIT SECE"/>
    <property type="match status" value="1"/>
</dbReference>
<evidence type="ECO:0000256" key="2">
    <source>
        <dbReference type="ARBA" id="ARBA00022448"/>
    </source>
</evidence>
<evidence type="ECO:0000256" key="9">
    <source>
        <dbReference type="HAMAP-Rule" id="MF_00422"/>
    </source>
</evidence>
<proteinExistence type="inferred from homology"/>
<dbReference type="HAMAP" id="MF_00422">
    <property type="entry name" value="SecE"/>
    <property type="match status" value="1"/>
</dbReference>
<evidence type="ECO:0000256" key="5">
    <source>
        <dbReference type="ARBA" id="ARBA00022927"/>
    </source>
</evidence>
<dbReference type="InterPro" id="IPR038379">
    <property type="entry name" value="SecE_sf"/>
</dbReference>
<evidence type="ECO:0000256" key="1">
    <source>
        <dbReference type="ARBA" id="ARBA00004370"/>
    </source>
</evidence>
<dbReference type="InterPro" id="IPR005807">
    <property type="entry name" value="SecE_bac"/>
</dbReference>
<dbReference type="NCBIfam" id="TIGR00964">
    <property type="entry name" value="secE_bact"/>
    <property type="match status" value="1"/>
</dbReference>
<evidence type="ECO:0000256" key="3">
    <source>
        <dbReference type="ARBA" id="ARBA00022475"/>
    </source>
</evidence>
<protein>
    <recommendedName>
        <fullName evidence="9">Protein translocase subunit SecE</fullName>
    </recommendedName>
</protein>